<name>A0A915J8J7_ROMCU</name>
<accession>A0A915J8J7</accession>
<evidence type="ECO:0000313" key="2">
    <source>
        <dbReference type="WBParaSite" id="nRc.2.0.1.t22044-RA"/>
    </source>
</evidence>
<sequence>MEPELVADLAPRFRETFEDRNTDPQWKGAYGVEEMMSNTNTLYFMMRGEAITTYKLSEEMMPGTFHCPPHFSNSDIEPQPVPNGWFPWIFWRHSNSDGRLNREKWK</sequence>
<keyword evidence="1" id="KW-1185">Reference proteome</keyword>
<organism evidence="1 2">
    <name type="scientific">Romanomermis culicivorax</name>
    <name type="common">Nematode worm</name>
    <dbReference type="NCBI Taxonomy" id="13658"/>
    <lineage>
        <taxon>Eukaryota</taxon>
        <taxon>Metazoa</taxon>
        <taxon>Ecdysozoa</taxon>
        <taxon>Nematoda</taxon>
        <taxon>Enoplea</taxon>
        <taxon>Dorylaimia</taxon>
        <taxon>Mermithida</taxon>
        <taxon>Mermithoidea</taxon>
        <taxon>Mermithidae</taxon>
        <taxon>Romanomermis</taxon>
    </lineage>
</organism>
<dbReference type="WBParaSite" id="nRc.2.0.1.t22044-RA">
    <property type="protein sequence ID" value="nRc.2.0.1.t22044-RA"/>
    <property type="gene ID" value="nRc.2.0.1.g22044"/>
</dbReference>
<dbReference type="AlphaFoldDB" id="A0A915J8J7"/>
<evidence type="ECO:0000313" key="1">
    <source>
        <dbReference type="Proteomes" id="UP000887565"/>
    </source>
</evidence>
<proteinExistence type="predicted"/>
<reference evidence="2" key="1">
    <citation type="submission" date="2022-11" db="UniProtKB">
        <authorList>
            <consortium name="WormBaseParasite"/>
        </authorList>
    </citation>
    <scope>IDENTIFICATION</scope>
</reference>
<dbReference type="Proteomes" id="UP000887565">
    <property type="component" value="Unplaced"/>
</dbReference>
<protein>
    <submittedName>
        <fullName evidence="2">Uncharacterized protein</fullName>
    </submittedName>
</protein>